<dbReference type="InterPro" id="IPR003749">
    <property type="entry name" value="ThiS/MoaD-like"/>
</dbReference>
<sequence>MQLRVNGHFIDVPEEVQTVAALVDFLALQSKVIIVEQNGVILQADEHERAVQPSDSFEIVTFVGGG</sequence>
<accession>A0ABU9LJW9</accession>
<organism evidence="1 2">
    <name type="scientific">Kurthia gibsonii</name>
    <dbReference type="NCBI Taxonomy" id="33946"/>
    <lineage>
        <taxon>Bacteria</taxon>
        <taxon>Bacillati</taxon>
        <taxon>Bacillota</taxon>
        <taxon>Bacilli</taxon>
        <taxon>Bacillales</taxon>
        <taxon>Caryophanaceae</taxon>
        <taxon>Kurthia</taxon>
    </lineage>
</organism>
<reference evidence="1 2" key="1">
    <citation type="submission" date="2024-04" db="EMBL/GenBank/DDBJ databases">
        <authorList>
            <person name="Wu Y.S."/>
            <person name="Zhang L."/>
        </authorList>
    </citation>
    <scope>NUCLEOTIDE SEQUENCE [LARGE SCALE GENOMIC DNA]</scope>
    <source>
        <strain evidence="1 2">KG-01</strain>
    </source>
</reference>
<dbReference type="RefSeq" id="WP_336663888.1">
    <property type="nucleotide sequence ID" value="NZ_JBBCRB010000006.1"/>
</dbReference>
<dbReference type="Pfam" id="PF02597">
    <property type="entry name" value="ThiS"/>
    <property type="match status" value="1"/>
</dbReference>
<dbReference type="Proteomes" id="UP001398420">
    <property type="component" value="Unassembled WGS sequence"/>
</dbReference>
<proteinExistence type="predicted"/>
<dbReference type="EMBL" id="JBCEWA010000004">
    <property type="protein sequence ID" value="MEL5988054.1"/>
    <property type="molecule type" value="Genomic_DNA"/>
</dbReference>
<name>A0ABU9LJW9_9BACL</name>
<dbReference type="CDD" id="cd00565">
    <property type="entry name" value="Ubl_ThiS"/>
    <property type="match status" value="1"/>
</dbReference>
<dbReference type="Gene3D" id="3.10.20.30">
    <property type="match status" value="1"/>
</dbReference>
<dbReference type="SUPFAM" id="SSF54285">
    <property type="entry name" value="MoaD/ThiS"/>
    <property type="match status" value="1"/>
</dbReference>
<dbReference type="InterPro" id="IPR016155">
    <property type="entry name" value="Mopterin_synth/thiamin_S_b"/>
</dbReference>
<comment type="caution">
    <text evidence="1">The sequence shown here is derived from an EMBL/GenBank/DDBJ whole genome shotgun (WGS) entry which is preliminary data.</text>
</comment>
<evidence type="ECO:0000313" key="2">
    <source>
        <dbReference type="Proteomes" id="UP001398420"/>
    </source>
</evidence>
<keyword evidence="2" id="KW-1185">Reference proteome</keyword>
<dbReference type="NCBIfam" id="TIGR01683">
    <property type="entry name" value="thiS"/>
    <property type="match status" value="1"/>
</dbReference>
<dbReference type="InterPro" id="IPR010035">
    <property type="entry name" value="Thi_S"/>
</dbReference>
<gene>
    <name evidence="1" type="primary">thiS</name>
    <name evidence="1" type="ORF">AAF454_06450</name>
</gene>
<protein>
    <submittedName>
        <fullName evidence="1">Sulfur carrier protein ThiS</fullName>
    </submittedName>
</protein>
<evidence type="ECO:0000313" key="1">
    <source>
        <dbReference type="EMBL" id="MEL5988054.1"/>
    </source>
</evidence>
<dbReference type="InterPro" id="IPR012675">
    <property type="entry name" value="Beta-grasp_dom_sf"/>
</dbReference>